<protein>
    <submittedName>
        <fullName evidence="2">Aromatic amino acid lyase</fullName>
    </submittedName>
</protein>
<keyword evidence="1" id="KW-0732">Signal</keyword>
<dbReference type="RefSeq" id="WP_237978133.1">
    <property type="nucleotide sequence ID" value="NZ_JAKNCT010000003.1"/>
</dbReference>
<dbReference type="GO" id="GO:0016829">
    <property type="term" value="F:lyase activity"/>
    <property type="evidence" value="ECO:0007669"/>
    <property type="project" value="UniProtKB-KW"/>
</dbReference>
<name>A0ABS9MPD6_9BURK</name>
<gene>
    <name evidence="2" type="ORF">MAF45_03325</name>
</gene>
<sequence length="550" mass="59233">MAKTRIIAAAVALAFAGSAYAGVVTLDGHHLTMDQAWEVANGQSTVEIAPSARQNLILSHKLVMEAAAQGKPVYGLTTGVGLNKDKKLFDANGKLTKEVLDASRAFNYNAFRAHSAGIGPMMPENLARLSMVIRLNTMLAGQSGAQVRVADLYREFLNKHITPEIPSRGTIGEADILLASHVGSVMIGEWRARVDGRLMSGAEALKAKGITPLVPEGKDALAVLSNSSVAMAYALDGYKKALQVTKTTPVVFGLSLEGLNGNVAPFLPQTVAVRPFPGLDKAAESLRLSLKGSYLWQPAKDRPLQDPLSYRTTVYALAEANNALADLKKVIDVQINAGDDNPATILNAKQDYRSESKQVANYFIDGKEVNGAIIPSANFEVLPVALALQRASLAVAHLSHNAVQRTIHLSDEHFTGLTRFLTAPGNKGHAFGAIQKAFMGMHVDTMALAQPVSLYGMPVAGDIEDTFTQLLQAGQRLGQIAENTRYVYGLELLHGAQAIDLRRQKSGNFAMSSDTAKLYNAFRKVSPYVDRDRQFTDDIENAAKLIGSWN</sequence>
<dbReference type="CDD" id="cd00332">
    <property type="entry name" value="PAL-HAL"/>
    <property type="match status" value="1"/>
</dbReference>
<dbReference type="PANTHER" id="PTHR10362">
    <property type="entry name" value="HISTIDINE AMMONIA-LYASE"/>
    <property type="match status" value="1"/>
</dbReference>
<dbReference type="Gene3D" id="1.20.200.10">
    <property type="entry name" value="Fumarase/aspartase (Central domain)"/>
    <property type="match status" value="1"/>
</dbReference>
<dbReference type="Proteomes" id="UP001297600">
    <property type="component" value="Unassembled WGS sequence"/>
</dbReference>
<evidence type="ECO:0000313" key="3">
    <source>
        <dbReference type="Proteomes" id="UP001297600"/>
    </source>
</evidence>
<feature type="signal peptide" evidence="1">
    <location>
        <begin position="1"/>
        <end position="21"/>
    </location>
</feature>
<proteinExistence type="predicted"/>
<comment type="caution">
    <text evidence="2">The sequence shown here is derived from an EMBL/GenBank/DDBJ whole genome shotgun (WGS) entry which is preliminary data.</text>
</comment>
<keyword evidence="3" id="KW-1185">Reference proteome</keyword>
<accession>A0ABS9MPD6</accession>
<dbReference type="InterPro" id="IPR001106">
    <property type="entry name" value="Aromatic_Lyase"/>
</dbReference>
<dbReference type="Pfam" id="PF00221">
    <property type="entry name" value="Lyase_aromatic"/>
    <property type="match status" value="1"/>
</dbReference>
<dbReference type="EMBL" id="JAKNCT010000003">
    <property type="protein sequence ID" value="MCG5030478.1"/>
    <property type="molecule type" value="Genomic_DNA"/>
</dbReference>
<dbReference type="InterPro" id="IPR008948">
    <property type="entry name" value="L-Aspartase-like"/>
</dbReference>
<dbReference type="InterPro" id="IPR024083">
    <property type="entry name" value="Fumarase/histidase_N"/>
</dbReference>
<evidence type="ECO:0000256" key="1">
    <source>
        <dbReference type="SAM" id="SignalP"/>
    </source>
</evidence>
<evidence type="ECO:0000313" key="2">
    <source>
        <dbReference type="EMBL" id="MCG5030478.1"/>
    </source>
</evidence>
<reference evidence="2 3" key="1">
    <citation type="submission" date="2022-02" db="EMBL/GenBank/DDBJ databases">
        <title>Mesosutterella porci, a novel member of the family Sutterellaceae from pig feces.</title>
        <authorList>
            <person name="Wylensek D."/>
            <person name="Clavel T."/>
        </authorList>
    </citation>
    <scope>NUCLEOTIDE SEQUENCE [LARGE SCALE GENOMIC DNA]</scope>
    <source>
        <strain evidence="3">oilRF-744-wt-GAM-9</strain>
    </source>
</reference>
<keyword evidence="2" id="KW-0456">Lyase</keyword>
<feature type="chain" id="PRO_5045837957" evidence="1">
    <location>
        <begin position="22"/>
        <end position="550"/>
    </location>
</feature>
<dbReference type="SUPFAM" id="SSF48557">
    <property type="entry name" value="L-aspartase-like"/>
    <property type="match status" value="1"/>
</dbReference>
<dbReference type="Gene3D" id="1.10.275.10">
    <property type="entry name" value="Fumarase/aspartase (N-terminal domain)"/>
    <property type="match status" value="1"/>
</dbReference>
<organism evidence="2 3">
    <name type="scientific">Mesosutterella porci</name>
    <dbReference type="NCBI Taxonomy" id="2915351"/>
    <lineage>
        <taxon>Bacteria</taxon>
        <taxon>Pseudomonadati</taxon>
        <taxon>Pseudomonadota</taxon>
        <taxon>Betaproteobacteria</taxon>
        <taxon>Burkholderiales</taxon>
        <taxon>Sutterellaceae</taxon>
        <taxon>Mesosutterella</taxon>
    </lineage>
</organism>